<keyword evidence="8" id="KW-1185">Reference proteome</keyword>
<evidence type="ECO:0000313" key="7">
    <source>
        <dbReference type="EMBL" id="RJT32021.1"/>
    </source>
</evidence>
<dbReference type="SUPFAM" id="SSF52467">
    <property type="entry name" value="DHS-like NAD/FAD-binding domain"/>
    <property type="match status" value="1"/>
</dbReference>
<feature type="domain" description="Thiamine pyrophosphate enzyme TPP-binding" evidence="5">
    <location>
        <begin position="386"/>
        <end position="531"/>
    </location>
</feature>
<protein>
    <submittedName>
        <fullName evidence="7">Thiamine pyrophosphate-binding protein</fullName>
    </submittedName>
</protein>
<proteinExistence type="inferred from homology"/>
<comment type="caution">
    <text evidence="7">The sequence shown here is derived from an EMBL/GenBank/DDBJ whole genome shotgun (WGS) entry which is preliminary data.</text>
</comment>
<evidence type="ECO:0000313" key="8">
    <source>
        <dbReference type="Proteomes" id="UP000272706"/>
    </source>
</evidence>
<dbReference type="CDD" id="cd07035">
    <property type="entry name" value="TPP_PYR_POX_like"/>
    <property type="match status" value="1"/>
</dbReference>
<dbReference type="GO" id="GO:0030976">
    <property type="term" value="F:thiamine pyrophosphate binding"/>
    <property type="evidence" value="ECO:0007669"/>
    <property type="project" value="InterPro"/>
</dbReference>
<dbReference type="FunFam" id="3.40.50.970:FF:000007">
    <property type="entry name" value="Acetolactate synthase"/>
    <property type="match status" value="1"/>
</dbReference>
<dbReference type="InterPro" id="IPR029061">
    <property type="entry name" value="THDP-binding"/>
</dbReference>
<dbReference type="InterPro" id="IPR029035">
    <property type="entry name" value="DHS-like_NAD/FAD-binding_dom"/>
</dbReference>
<reference evidence="7 8" key="1">
    <citation type="submission" date="2018-09" db="EMBL/GenBank/DDBJ databases">
        <title>Mesorhizobium carmichaelinearum sp. nov. isolated from Carmichaelinea spp. root nodules in New Zealand.</title>
        <authorList>
            <person name="De Meyer S.E."/>
        </authorList>
    </citation>
    <scope>NUCLEOTIDE SEQUENCE [LARGE SCALE GENOMIC DNA]</scope>
    <source>
        <strain evidence="7 8">ICMP19557</strain>
    </source>
</reference>
<dbReference type="Proteomes" id="UP000272706">
    <property type="component" value="Unassembled WGS sequence"/>
</dbReference>
<dbReference type="AlphaFoldDB" id="A0A3A5KCN0"/>
<name>A0A3A5KCN0_9HYPH</name>
<dbReference type="Pfam" id="PF02775">
    <property type="entry name" value="TPP_enzyme_C"/>
    <property type="match status" value="1"/>
</dbReference>
<evidence type="ECO:0000259" key="5">
    <source>
        <dbReference type="Pfam" id="PF02775"/>
    </source>
</evidence>
<dbReference type="Gene3D" id="3.40.50.970">
    <property type="match status" value="2"/>
</dbReference>
<dbReference type="PANTHER" id="PTHR18968">
    <property type="entry name" value="THIAMINE PYROPHOSPHATE ENZYMES"/>
    <property type="match status" value="1"/>
</dbReference>
<dbReference type="Pfam" id="PF00205">
    <property type="entry name" value="TPP_enzyme_M"/>
    <property type="match status" value="1"/>
</dbReference>
<dbReference type="NCBIfam" id="NF006052">
    <property type="entry name" value="PRK08199.1"/>
    <property type="match status" value="1"/>
</dbReference>
<accession>A0A3A5KCN0</accession>
<gene>
    <name evidence="7" type="ORF">D3227_27630</name>
</gene>
<dbReference type="GO" id="GO:0005948">
    <property type="term" value="C:acetolactate synthase complex"/>
    <property type="evidence" value="ECO:0007669"/>
    <property type="project" value="TreeGrafter"/>
</dbReference>
<feature type="domain" description="Thiamine pyrophosphate enzyme central" evidence="4">
    <location>
        <begin position="196"/>
        <end position="327"/>
    </location>
</feature>
<dbReference type="GO" id="GO:0009097">
    <property type="term" value="P:isoleucine biosynthetic process"/>
    <property type="evidence" value="ECO:0007669"/>
    <property type="project" value="TreeGrafter"/>
</dbReference>
<dbReference type="CDD" id="cd00568">
    <property type="entry name" value="TPP_enzymes"/>
    <property type="match status" value="1"/>
</dbReference>
<evidence type="ECO:0000256" key="1">
    <source>
        <dbReference type="ARBA" id="ARBA00007812"/>
    </source>
</evidence>
<dbReference type="GO" id="GO:0003984">
    <property type="term" value="F:acetolactate synthase activity"/>
    <property type="evidence" value="ECO:0007669"/>
    <property type="project" value="TreeGrafter"/>
</dbReference>
<dbReference type="InterPro" id="IPR045229">
    <property type="entry name" value="TPP_enz"/>
</dbReference>
<dbReference type="InterPro" id="IPR012000">
    <property type="entry name" value="Thiamin_PyroP_enz_cen_dom"/>
</dbReference>
<dbReference type="Pfam" id="PF02776">
    <property type="entry name" value="TPP_enzyme_N"/>
    <property type="match status" value="1"/>
</dbReference>
<dbReference type="PANTHER" id="PTHR18968:SF120">
    <property type="entry name" value="ACETOLACTATE SYNTHASE LARGE SUBUNIT"/>
    <property type="match status" value="1"/>
</dbReference>
<evidence type="ECO:0000259" key="6">
    <source>
        <dbReference type="Pfam" id="PF02776"/>
    </source>
</evidence>
<dbReference type="Gene3D" id="3.40.50.1220">
    <property type="entry name" value="TPP-binding domain"/>
    <property type="match status" value="1"/>
</dbReference>
<organism evidence="7 8">
    <name type="scientific">Mesorhizobium waimense</name>
    <dbReference type="NCBI Taxonomy" id="1300307"/>
    <lineage>
        <taxon>Bacteria</taxon>
        <taxon>Pseudomonadati</taxon>
        <taxon>Pseudomonadota</taxon>
        <taxon>Alphaproteobacteria</taxon>
        <taxon>Hyphomicrobiales</taxon>
        <taxon>Phyllobacteriaceae</taxon>
        <taxon>Mesorhizobium</taxon>
    </lineage>
</organism>
<dbReference type="GO" id="GO:0050660">
    <property type="term" value="F:flavin adenine dinucleotide binding"/>
    <property type="evidence" value="ECO:0007669"/>
    <property type="project" value="TreeGrafter"/>
</dbReference>
<feature type="domain" description="Thiamine pyrophosphate enzyme N-terminal TPP-binding" evidence="6">
    <location>
        <begin position="4"/>
        <end position="118"/>
    </location>
</feature>
<dbReference type="EMBL" id="QZWZ01000028">
    <property type="protein sequence ID" value="RJT32021.1"/>
    <property type="molecule type" value="Genomic_DNA"/>
</dbReference>
<dbReference type="GO" id="GO:0000287">
    <property type="term" value="F:magnesium ion binding"/>
    <property type="evidence" value="ECO:0007669"/>
    <property type="project" value="InterPro"/>
</dbReference>
<dbReference type="InterPro" id="IPR011766">
    <property type="entry name" value="TPP_enzyme_TPP-bd"/>
</dbReference>
<dbReference type="GO" id="GO:0009099">
    <property type="term" value="P:L-valine biosynthetic process"/>
    <property type="evidence" value="ECO:0007669"/>
    <property type="project" value="TreeGrafter"/>
</dbReference>
<evidence type="ECO:0000256" key="2">
    <source>
        <dbReference type="ARBA" id="ARBA00023052"/>
    </source>
</evidence>
<evidence type="ECO:0000259" key="4">
    <source>
        <dbReference type="Pfam" id="PF00205"/>
    </source>
</evidence>
<dbReference type="InterPro" id="IPR012001">
    <property type="entry name" value="Thiamin_PyroP_enz_TPP-bd_dom"/>
</dbReference>
<dbReference type="SUPFAM" id="SSF52518">
    <property type="entry name" value="Thiamin diphosphate-binding fold (THDP-binding)"/>
    <property type="match status" value="2"/>
</dbReference>
<dbReference type="RefSeq" id="WP_120017462.1">
    <property type="nucleotide sequence ID" value="NZ_QZWZ01000028.1"/>
</dbReference>
<evidence type="ECO:0000256" key="3">
    <source>
        <dbReference type="RuleBase" id="RU362132"/>
    </source>
</evidence>
<comment type="similarity">
    <text evidence="1 3">Belongs to the TPP enzyme family.</text>
</comment>
<keyword evidence="2 3" id="KW-0786">Thiamine pyrophosphate</keyword>
<dbReference type="OrthoDB" id="4494979at2"/>
<sequence>MVRDGGRILINALLQNGCKAVFGVPGESYLPALDALWEDANSIRYVTCRHEGGASFMAAAHADATGEPGVCFVTRGPGAMNASIGLHAAYQGSTPLILLVGQITSAHRDREAFQEIDYRQVFGPMTKWVAEIDHPSRIPEYLNRAWRTAMSGRPGPVVLVLPEDVLKAQSDIADLKPAILTPVAPLASDMAGIELMLARSERPLLLLGGANWTRAGHAAIIAAAERLSVPVAVGFRRQGLFPNDDRNYIGNLGFGGAPMPNDICREADLIIAVGSRLGDGTTLKFSLIAPVPHCSLVHVHPGAEELGRLYQANLLVQSDPNAFAAALAALTPSNASTRHAAFCASARRRYETMLELAPQPGPVDMGAVMRFLSKRLPADAFMTTGAGNASDWPNIHFSYRRFRGGLAPVCGAMGFGVPAAVAAKIADPDAPAVYIGGDGDFLMNGQEFATAIQYGLDPIFIIVDNQSYGTIRMHQERAFPGRNSGTGLTNPDFATVAIGYGGHGETVETTDDFAPAFERAMASGKAAIIHIKVGPDHLGPNMTVSALNSRRTVRQRLSN</sequence>